<proteinExistence type="predicted"/>
<protein>
    <submittedName>
        <fullName evidence="1">Uncharacterized protein</fullName>
    </submittedName>
</protein>
<accession>A0A132A689</accession>
<gene>
    <name evidence="1" type="ORF">QR98_0049700</name>
</gene>
<dbReference type="VEuPathDB" id="VectorBase:SSCA005381"/>
<comment type="caution">
    <text evidence="1">The sequence shown here is derived from an EMBL/GenBank/DDBJ whole genome shotgun (WGS) entry which is preliminary data.</text>
</comment>
<dbReference type="AlphaFoldDB" id="A0A132A689"/>
<evidence type="ECO:0000313" key="2">
    <source>
        <dbReference type="Proteomes" id="UP000616769"/>
    </source>
</evidence>
<organism evidence="1 2">
    <name type="scientific">Sarcoptes scabiei</name>
    <name type="common">Itch mite</name>
    <name type="synonym">Acarus scabiei</name>
    <dbReference type="NCBI Taxonomy" id="52283"/>
    <lineage>
        <taxon>Eukaryota</taxon>
        <taxon>Metazoa</taxon>
        <taxon>Ecdysozoa</taxon>
        <taxon>Arthropoda</taxon>
        <taxon>Chelicerata</taxon>
        <taxon>Arachnida</taxon>
        <taxon>Acari</taxon>
        <taxon>Acariformes</taxon>
        <taxon>Sarcoptiformes</taxon>
        <taxon>Astigmata</taxon>
        <taxon>Psoroptidia</taxon>
        <taxon>Sarcoptoidea</taxon>
        <taxon>Sarcoptidae</taxon>
        <taxon>Sarcoptinae</taxon>
        <taxon>Sarcoptes</taxon>
    </lineage>
</organism>
<evidence type="ECO:0000313" key="1">
    <source>
        <dbReference type="EMBL" id="KPM06493.1"/>
    </source>
</evidence>
<reference evidence="1 2" key="1">
    <citation type="journal article" date="2015" name="Parasit. Vectors">
        <title>Draft genome of the scabies mite.</title>
        <authorList>
            <person name="Rider S.D.Jr."/>
            <person name="Morgan M.S."/>
            <person name="Arlian L.G."/>
        </authorList>
    </citation>
    <scope>NUCLEOTIDE SEQUENCE [LARGE SCALE GENOMIC DNA]</scope>
    <source>
        <strain evidence="1">Arlian Lab</strain>
    </source>
</reference>
<sequence length="139" mass="14798">MYCCPPATSLLSTESSRDLVAAASVGVMDGETVEPTVESGAEDPCSSARSVAEAGVMDAPDRAMLEADATEMILRLNRAPIGAELLIDTGESVNYPMWSSGRKSSLQWILLNIRLGIDNMFWTVHNGGSWVDLGSMTGD</sequence>
<name>A0A132A689_SARSC</name>
<dbReference type="EMBL" id="JXLN01010906">
    <property type="protein sequence ID" value="KPM06493.1"/>
    <property type="molecule type" value="Genomic_DNA"/>
</dbReference>
<dbReference type="Proteomes" id="UP000616769">
    <property type="component" value="Unassembled WGS sequence"/>
</dbReference>